<evidence type="ECO:0000256" key="4">
    <source>
        <dbReference type="ARBA" id="ARBA00022741"/>
    </source>
</evidence>
<feature type="non-terminal residue" evidence="9">
    <location>
        <position position="410"/>
    </location>
</feature>
<evidence type="ECO:0000256" key="3">
    <source>
        <dbReference type="ARBA" id="ARBA00022598"/>
    </source>
</evidence>
<evidence type="ECO:0000313" key="9">
    <source>
        <dbReference type="EMBL" id="SVA44030.1"/>
    </source>
</evidence>
<dbReference type="PANTHER" id="PTHR30075">
    <property type="entry name" value="GLYCYL-TRNA SYNTHETASE"/>
    <property type="match status" value="1"/>
</dbReference>
<dbReference type="GO" id="GO:0005524">
    <property type="term" value="F:ATP binding"/>
    <property type="evidence" value="ECO:0007669"/>
    <property type="project" value="UniProtKB-KW"/>
</dbReference>
<comment type="catalytic activity">
    <reaction evidence="8">
        <text>tRNA(Gly) + glycine + ATP = glycyl-tRNA(Gly) + AMP + diphosphate</text>
        <dbReference type="Rhea" id="RHEA:16013"/>
        <dbReference type="Rhea" id="RHEA-COMP:9664"/>
        <dbReference type="Rhea" id="RHEA-COMP:9683"/>
        <dbReference type="ChEBI" id="CHEBI:30616"/>
        <dbReference type="ChEBI" id="CHEBI:33019"/>
        <dbReference type="ChEBI" id="CHEBI:57305"/>
        <dbReference type="ChEBI" id="CHEBI:78442"/>
        <dbReference type="ChEBI" id="CHEBI:78522"/>
        <dbReference type="ChEBI" id="CHEBI:456215"/>
        <dbReference type="EC" id="6.1.1.14"/>
    </reaction>
</comment>
<dbReference type="InterPro" id="IPR015944">
    <property type="entry name" value="Gly-tRNA-synth_bsu"/>
</dbReference>
<keyword evidence="4" id="KW-0547">Nucleotide-binding</keyword>
<keyword evidence="5" id="KW-0067">ATP-binding</keyword>
<dbReference type="GO" id="GO:0005829">
    <property type="term" value="C:cytosol"/>
    <property type="evidence" value="ECO:0007669"/>
    <property type="project" value="TreeGrafter"/>
</dbReference>
<keyword evidence="3" id="KW-0436">Ligase</keyword>
<dbReference type="Pfam" id="PF02092">
    <property type="entry name" value="tRNA_synt_2f"/>
    <property type="match status" value="1"/>
</dbReference>
<comment type="similarity">
    <text evidence="1">Belongs to the class-II aminoacyl-tRNA synthetase family.</text>
</comment>
<evidence type="ECO:0000256" key="7">
    <source>
        <dbReference type="ARBA" id="ARBA00023146"/>
    </source>
</evidence>
<evidence type="ECO:0000256" key="8">
    <source>
        <dbReference type="ARBA" id="ARBA00047937"/>
    </source>
</evidence>
<dbReference type="AlphaFoldDB" id="A0A381VUQ3"/>
<dbReference type="NCBIfam" id="TIGR00211">
    <property type="entry name" value="glyS"/>
    <property type="match status" value="1"/>
</dbReference>
<protein>
    <recommendedName>
        <fullName evidence="2">glycine--tRNA ligase</fullName>
        <ecNumber evidence="2">6.1.1.14</ecNumber>
    </recommendedName>
</protein>
<dbReference type="GO" id="GO:0006426">
    <property type="term" value="P:glycyl-tRNA aminoacylation"/>
    <property type="evidence" value="ECO:0007669"/>
    <property type="project" value="InterPro"/>
</dbReference>
<evidence type="ECO:0000256" key="1">
    <source>
        <dbReference type="ARBA" id="ARBA00008226"/>
    </source>
</evidence>
<keyword evidence="7" id="KW-0030">Aminoacyl-tRNA synthetase</keyword>
<dbReference type="SUPFAM" id="SSF109604">
    <property type="entry name" value="HD-domain/PDEase-like"/>
    <property type="match status" value="1"/>
</dbReference>
<proteinExistence type="inferred from homology"/>
<dbReference type="PANTHER" id="PTHR30075:SF2">
    <property type="entry name" value="GLYCINE--TRNA LIGASE, CHLOROPLASTIC_MITOCHONDRIAL 2"/>
    <property type="match status" value="1"/>
</dbReference>
<dbReference type="GO" id="GO:0004820">
    <property type="term" value="F:glycine-tRNA ligase activity"/>
    <property type="evidence" value="ECO:0007669"/>
    <property type="project" value="UniProtKB-EC"/>
</dbReference>
<dbReference type="EC" id="6.1.1.14" evidence="2"/>
<reference evidence="9" key="1">
    <citation type="submission" date="2018-05" db="EMBL/GenBank/DDBJ databases">
        <authorList>
            <person name="Lanie J.A."/>
            <person name="Ng W.-L."/>
            <person name="Kazmierczak K.M."/>
            <person name="Andrzejewski T.M."/>
            <person name="Davidsen T.M."/>
            <person name="Wayne K.J."/>
            <person name="Tettelin H."/>
            <person name="Glass J.I."/>
            <person name="Rusch D."/>
            <person name="Podicherti R."/>
            <person name="Tsui H.-C.T."/>
            <person name="Winkler M.E."/>
        </authorList>
    </citation>
    <scope>NUCLEOTIDE SEQUENCE</scope>
</reference>
<evidence type="ECO:0000256" key="6">
    <source>
        <dbReference type="ARBA" id="ARBA00022917"/>
    </source>
</evidence>
<accession>A0A381VUQ3</accession>
<organism evidence="9">
    <name type="scientific">marine metagenome</name>
    <dbReference type="NCBI Taxonomy" id="408172"/>
    <lineage>
        <taxon>unclassified sequences</taxon>
        <taxon>metagenomes</taxon>
        <taxon>ecological metagenomes</taxon>
    </lineage>
</organism>
<dbReference type="EMBL" id="UINC01009845">
    <property type="protein sequence ID" value="SVA44030.1"/>
    <property type="molecule type" value="Genomic_DNA"/>
</dbReference>
<dbReference type="PROSITE" id="PS50861">
    <property type="entry name" value="AA_TRNA_LIGASE_II_GLYAB"/>
    <property type="match status" value="1"/>
</dbReference>
<keyword evidence="6" id="KW-0648">Protein biosynthesis</keyword>
<evidence type="ECO:0000256" key="2">
    <source>
        <dbReference type="ARBA" id="ARBA00012829"/>
    </source>
</evidence>
<dbReference type="InterPro" id="IPR006194">
    <property type="entry name" value="Gly-tRNA-synth_heterodimer"/>
</dbReference>
<name>A0A381VUQ3_9ZZZZ</name>
<gene>
    <name evidence="9" type="ORF">METZ01_LOCUS96884</name>
</gene>
<dbReference type="PRINTS" id="PR01045">
    <property type="entry name" value="TRNASYNTHGB"/>
</dbReference>
<evidence type="ECO:0000256" key="5">
    <source>
        <dbReference type="ARBA" id="ARBA00022840"/>
    </source>
</evidence>
<sequence>MRWGDSDVEFVRPVHWLVVLHGKQTIHCRLLNVSSGNLSAGHRFMAKQPVKITCASSYETDLKSAGQVIADFSVRRRMISRQIARLANRAGGVPVVDPGLLDLVTGLVEKPHSLLGSFDVSFVKMPSEVLVSSMRDHQKYFHLVDEQGTLLPCFIAVSNIRSKQPARVRQGNERVLKARLSDARFFWDEDRRRTLESRVTSLKSVTFHHRLGSLYDKTLRLEILAGQLARHLGQDPSLSSRAARLSKADLVSDMVGEFPNLQGTMGRHYADHDGEKRAVSRAIEEHYLPRQAGDSLPGSGLGRIVSLTDRVDSLVGLFSAGEEPSGDRDPYALRRAALGIIRILIEKRIDLDITTLIDMSVDAYQQTDCPIEQEAPRRVSDFLVERYRALYLAAGFRNDEITAVTQTGAT</sequence>